<dbReference type="PANTHER" id="PTHR11670">
    <property type="entry name" value="ACONITASE/IRON-RESPONSIVE ELEMENT FAMILY MEMBER"/>
    <property type="match status" value="1"/>
</dbReference>
<dbReference type="NCBIfam" id="NF009520">
    <property type="entry name" value="PRK12881.1"/>
    <property type="match status" value="1"/>
</dbReference>
<dbReference type="Pfam" id="PF00330">
    <property type="entry name" value="Aconitase"/>
    <property type="match status" value="1"/>
</dbReference>
<keyword evidence="6 9" id="KW-0456">Lyase</keyword>
<comment type="cofactor">
    <cofactor evidence="1">
        <name>[4Fe-4S] cluster</name>
        <dbReference type="ChEBI" id="CHEBI:49883"/>
    </cofactor>
</comment>
<dbReference type="Proteomes" id="UP001365781">
    <property type="component" value="Unassembled WGS sequence"/>
</dbReference>
<sequence>MSRNHLAGSHLAGSGLDTLGTKARLDVAGRQMSYHRVDRLAPADLPVSLRILLENVLRFHDGTSRSDDQVQAILARGGPGTPVDLYASRVFLHDTNGVPTVVDLASMRDAMAALGGDPALVNPVIASELVIDHSVIADVFGRPDALARNVELEYARNGERYRFLRWGQQSLRNFAVVPPGTGIMHQVNVEHLARVVMVEDGFAFPDVCLGTDSHTTMVNGLGVLAWGIGGIEAEAAMLGQSMSALVPPVVGVHLTGELPAGTTATDLALTLTELLRSHGVIGKFVEFHGPGVTALPVTDRVTIANMSPEFGSTCALFPIDDETLRYLRFTGRPESQLALVETYAKEQGLWHRPANPPRFSETVALDLSTVVPSLAGPSRPEDRVPLDRARSRFRTAVDVIRRQNTTAGPNTTTTATATVDATVATVVIDGTAHELSDGAVAVAAITSCTNTSNPAVMVGAGLLARNAVRAGLRSKPWVKTTLSPGSRVVMDYYRRAGLLPDLETLGFHLAGFGCMTCIGASGPLIGAVSEAVADTGLTVTSVLSGNRNFEGRIQPDVAMNYLASPPLVIAYALAGTMDIDLRTEPLGHTEQGEPVHLHDIWPDPAEIEAVMAGSMDAAMFTDAYGHVFAGDRRWQDVSAPASERFAWDEASTYIRRPPYLDGMTREPEAVKDITGARVLVKLGDKVTTDHISPAGAITAATAAARYLTELGVPAGDFNTYASRRGNHLVMMRGAFANIRLRNQVAPGTRGGRTRDFLDDGRESSIHDTAAAYRAAGVPMVVVAGEDYGGGSSRDWAAKGPALLGVRAVIARSFERIHRSNLIAMGVLPLELVDGGPEDLAPTGAETITVSGLETLDSGHIPTTVRVLSDDREFTARVRLDTPREADYFRHGGVMPYVLRGLLAHPAEADQ</sequence>
<gene>
    <name evidence="9" type="primary">acnA</name>
    <name evidence="9" type="ORF">WB403_11035</name>
</gene>
<dbReference type="PROSITE" id="PS01244">
    <property type="entry name" value="ACONITASE_2"/>
    <property type="match status" value="1"/>
</dbReference>
<dbReference type="NCBIfam" id="TIGR01341">
    <property type="entry name" value="aconitase_1"/>
    <property type="match status" value="1"/>
</dbReference>
<dbReference type="EMBL" id="JBBAYM010000006">
    <property type="protein sequence ID" value="MEI5609703.1"/>
    <property type="molecule type" value="Genomic_DNA"/>
</dbReference>
<reference evidence="9 10" key="1">
    <citation type="submission" date="2024-03" db="EMBL/GenBank/DDBJ databases">
        <title>First Report of Pectobacterium brasiliscabiei causing potato scab in china.</title>
        <authorList>
            <person name="Handique U."/>
        </authorList>
    </citation>
    <scope>NUCLEOTIDE SEQUENCE [LARGE SCALE GENOMIC DNA]</scope>
    <source>
        <strain evidence="9 10">ZRIMU1503</strain>
    </source>
</reference>
<dbReference type="NCBIfam" id="NF006757">
    <property type="entry name" value="PRK09277.1"/>
    <property type="match status" value="1"/>
</dbReference>
<dbReference type="Gene3D" id="3.30.499.10">
    <property type="entry name" value="Aconitase, domain 3"/>
    <property type="match status" value="2"/>
</dbReference>
<evidence type="ECO:0000256" key="2">
    <source>
        <dbReference type="ARBA" id="ARBA00007185"/>
    </source>
</evidence>
<feature type="domain" description="Aconitase/3-isopropylmalate dehydratase large subunit alpha/beta/alpha" evidence="7">
    <location>
        <begin position="85"/>
        <end position="575"/>
    </location>
</feature>
<keyword evidence="10" id="KW-1185">Reference proteome</keyword>
<dbReference type="SUPFAM" id="SSF53732">
    <property type="entry name" value="Aconitase iron-sulfur domain"/>
    <property type="match status" value="1"/>
</dbReference>
<comment type="catalytic activity">
    <reaction evidence="6">
        <text>citrate = D-threo-isocitrate</text>
        <dbReference type="Rhea" id="RHEA:10336"/>
        <dbReference type="ChEBI" id="CHEBI:15562"/>
        <dbReference type="ChEBI" id="CHEBI:16947"/>
        <dbReference type="EC" id="4.2.1.3"/>
    </reaction>
</comment>
<dbReference type="GO" id="GO:0003994">
    <property type="term" value="F:aconitate hydratase activity"/>
    <property type="evidence" value="ECO:0007669"/>
    <property type="project" value="UniProtKB-EC"/>
</dbReference>
<keyword evidence="4 6" id="KW-0408">Iron</keyword>
<dbReference type="PROSITE" id="PS00450">
    <property type="entry name" value="ACONITASE_1"/>
    <property type="match status" value="1"/>
</dbReference>
<keyword evidence="3" id="KW-0479">Metal-binding</keyword>
<dbReference type="InterPro" id="IPR036008">
    <property type="entry name" value="Aconitase_4Fe-4S_dom"/>
</dbReference>
<evidence type="ECO:0000256" key="6">
    <source>
        <dbReference type="RuleBase" id="RU361275"/>
    </source>
</evidence>
<dbReference type="InterPro" id="IPR006249">
    <property type="entry name" value="Aconitase/IRP2"/>
</dbReference>
<dbReference type="RefSeq" id="WP_336538771.1">
    <property type="nucleotide sequence ID" value="NZ_JBBAYL010000003.1"/>
</dbReference>
<organism evidence="9 10">
    <name type="scientific">Streptomyces brasiliscabiei</name>
    <dbReference type="NCBI Taxonomy" id="2736302"/>
    <lineage>
        <taxon>Bacteria</taxon>
        <taxon>Bacillati</taxon>
        <taxon>Actinomycetota</taxon>
        <taxon>Actinomycetes</taxon>
        <taxon>Kitasatosporales</taxon>
        <taxon>Streptomycetaceae</taxon>
        <taxon>Streptomyces</taxon>
    </lineage>
</organism>
<dbReference type="EC" id="4.2.1.3" evidence="6"/>
<accession>A0ABU8G929</accession>
<proteinExistence type="inferred from homology"/>
<dbReference type="InterPro" id="IPR015931">
    <property type="entry name" value="Acnase/IPM_dHydase_lsu_aba_1/3"/>
</dbReference>
<evidence type="ECO:0000256" key="3">
    <source>
        <dbReference type="ARBA" id="ARBA00022723"/>
    </source>
</evidence>
<dbReference type="InterPro" id="IPR000573">
    <property type="entry name" value="AconitaseA/IPMdHydase_ssu_swvl"/>
</dbReference>
<dbReference type="Pfam" id="PF00694">
    <property type="entry name" value="Aconitase_C"/>
    <property type="match status" value="1"/>
</dbReference>
<name>A0ABU8G929_9ACTN</name>
<dbReference type="InterPro" id="IPR018136">
    <property type="entry name" value="Aconitase_4Fe-4S_BS"/>
</dbReference>
<comment type="caution">
    <text evidence="9">The sequence shown here is derived from an EMBL/GenBank/DDBJ whole genome shotgun (WGS) entry which is preliminary data.</text>
</comment>
<evidence type="ECO:0000256" key="4">
    <source>
        <dbReference type="ARBA" id="ARBA00023004"/>
    </source>
</evidence>
<evidence type="ECO:0000313" key="10">
    <source>
        <dbReference type="Proteomes" id="UP001365781"/>
    </source>
</evidence>
<dbReference type="InterPro" id="IPR001030">
    <property type="entry name" value="Acoase/IPM_deHydtase_lsu_aba"/>
</dbReference>
<dbReference type="Gene3D" id="6.10.190.10">
    <property type="match status" value="1"/>
</dbReference>
<comment type="similarity">
    <text evidence="2 6">Belongs to the aconitase/IPM isomerase family.</text>
</comment>
<dbReference type="Gene3D" id="3.20.19.10">
    <property type="entry name" value="Aconitase, domain 4"/>
    <property type="match status" value="1"/>
</dbReference>
<protein>
    <recommendedName>
        <fullName evidence="6">Aconitate hydratase</fullName>
        <shortName evidence="6">Aconitase</shortName>
        <ecNumber evidence="6">4.2.1.3</ecNumber>
    </recommendedName>
</protein>
<comment type="function">
    <text evidence="6">Catalyzes the isomerization of citrate to isocitrate via cis-aconitate.</text>
</comment>
<dbReference type="PRINTS" id="PR00415">
    <property type="entry name" value="ACONITASE"/>
</dbReference>
<feature type="domain" description="Aconitase A/isopropylmalate dehydratase small subunit swivel" evidence="8">
    <location>
        <begin position="704"/>
        <end position="831"/>
    </location>
</feature>
<evidence type="ECO:0000256" key="5">
    <source>
        <dbReference type="ARBA" id="ARBA00023014"/>
    </source>
</evidence>
<dbReference type="InterPro" id="IPR015928">
    <property type="entry name" value="Aconitase/3IPM_dehydase_swvl"/>
</dbReference>
<evidence type="ECO:0000313" key="9">
    <source>
        <dbReference type="EMBL" id="MEI5609703.1"/>
    </source>
</evidence>
<dbReference type="SUPFAM" id="SSF52016">
    <property type="entry name" value="LeuD/IlvD-like"/>
    <property type="match status" value="1"/>
</dbReference>
<keyword evidence="6" id="KW-0004">4Fe-4S</keyword>
<evidence type="ECO:0000259" key="7">
    <source>
        <dbReference type="Pfam" id="PF00330"/>
    </source>
</evidence>
<keyword evidence="5 6" id="KW-0411">Iron-sulfur</keyword>
<evidence type="ECO:0000259" key="8">
    <source>
        <dbReference type="Pfam" id="PF00694"/>
    </source>
</evidence>
<evidence type="ECO:0000256" key="1">
    <source>
        <dbReference type="ARBA" id="ARBA00001966"/>
    </source>
</evidence>